<dbReference type="STRING" id="561720.SAMN06275492_12114"/>
<dbReference type="EMBL" id="FXBB01000021">
    <property type="protein sequence ID" value="SMG36092.1"/>
    <property type="molecule type" value="Genomic_DNA"/>
</dbReference>
<dbReference type="OrthoDB" id="9809488at2"/>
<dbReference type="CDD" id="cd12797">
    <property type="entry name" value="M23_peptidase"/>
    <property type="match status" value="1"/>
</dbReference>
<gene>
    <name evidence="3" type="ORF">SAMN06275492_12114</name>
</gene>
<organism evidence="3 4">
    <name type="scientific">Dethiosulfovibrio salsuginis</name>
    <dbReference type="NCBI Taxonomy" id="561720"/>
    <lineage>
        <taxon>Bacteria</taxon>
        <taxon>Thermotogati</taxon>
        <taxon>Synergistota</taxon>
        <taxon>Synergistia</taxon>
        <taxon>Synergistales</taxon>
        <taxon>Dethiosulfovibrionaceae</taxon>
        <taxon>Dethiosulfovibrio</taxon>
    </lineage>
</organism>
<dbReference type="Pfam" id="PF01476">
    <property type="entry name" value="LysM"/>
    <property type="match status" value="3"/>
</dbReference>
<dbReference type="SMART" id="SM00257">
    <property type="entry name" value="LysM"/>
    <property type="match status" value="3"/>
</dbReference>
<dbReference type="SUPFAM" id="SSF51261">
    <property type="entry name" value="Duplicated hybrid motif"/>
    <property type="match status" value="1"/>
</dbReference>
<feature type="domain" description="LysM" evidence="2">
    <location>
        <begin position="291"/>
        <end position="334"/>
    </location>
</feature>
<dbReference type="PANTHER" id="PTHR21666:SF270">
    <property type="entry name" value="MUREIN HYDROLASE ACTIVATOR ENVC"/>
    <property type="match status" value="1"/>
</dbReference>
<keyword evidence="1" id="KW-0472">Membrane</keyword>
<dbReference type="AlphaFoldDB" id="A0A1X7K612"/>
<dbReference type="InterPro" id="IPR050570">
    <property type="entry name" value="Cell_wall_metabolism_enzyme"/>
</dbReference>
<evidence type="ECO:0000259" key="2">
    <source>
        <dbReference type="PROSITE" id="PS51782"/>
    </source>
</evidence>
<dbReference type="Pfam" id="PF01551">
    <property type="entry name" value="Peptidase_M23"/>
    <property type="match status" value="1"/>
</dbReference>
<dbReference type="Proteomes" id="UP000193355">
    <property type="component" value="Unassembled WGS sequence"/>
</dbReference>
<proteinExistence type="predicted"/>
<protein>
    <submittedName>
        <fullName evidence="3">Murein DD-endopeptidase MepM and murein hydrolase activator NlpD, contain LysM domain</fullName>
    </submittedName>
</protein>
<dbReference type="GO" id="GO:0004222">
    <property type="term" value="F:metalloendopeptidase activity"/>
    <property type="evidence" value="ECO:0007669"/>
    <property type="project" value="TreeGrafter"/>
</dbReference>
<feature type="domain" description="LysM" evidence="2">
    <location>
        <begin position="163"/>
        <end position="207"/>
    </location>
</feature>
<keyword evidence="1" id="KW-0812">Transmembrane</keyword>
<dbReference type="CDD" id="cd00118">
    <property type="entry name" value="LysM"/>
    <property type="match status" value="3"/>
</dbReference>
<sequence>MSGRNSRSSWHTGFFMVVGLSICVGVFLAVSAGRQAESDGWGYSIDSDSGDGVPSGFVVVDMSSAFVAMRNNSGDPGPTGIGPLFSEPMYEEGDLILDEVLPDDPKRPSLLQRMDKGDREKRLTLVDIRDSSGTVSSSRKDQSPGKVDVLEGVTLDEVSVAWVEHTVRSGQTLFDLAKNAKVTQEQIAKANGLTNPDRLSLGQVLLIPNTPDDIDVTLDEVRRRKEERLAIENKLVPLETKTYTVKNGDSLWSIANEFNVTIDTLFGANDLRDPDRLKPGVTLKVPNQDGLFYKVKKGDNLGAISTRYSVDIDKIVEINGVDPKRLSIGQELFLPGASQVAVAQGSSRSSGRSTTASSRSSSSFRWPVVGRINSPFGWRRHPLSKRRSFHTGVDIKGARHTKIRAAKAGTVVHSGWMGAYGRVVVIKHDNKYSTLYAHCQQLYVRKGQKVSAGAVIASVGTSGRSTGPHLHFEVRVNNKPDNPLKYLR</sequence>
<dbReference type="Gene3D" id="2.70.70.10">
    <property type="entry name" value="Glucose Permease (Domain IIA)"/>
    <property type="match status" value="1"/>
</dbReference>
<dbReference type="InterPro" id="IPR018392">
    <property type="entry name" value="LysM"/>
</dbReference>
<feature type="transmembrane region" description="Helical" evidence="1">
    <location>
        <begin position="12"/>
        <end position="30"/>
    </location>
</feature>
<dbReference type="InterPro" id="IPR036779">
    <property type="entry name" value="LysM_dom_sf"/>
</dbReference>
<dbReference type="InterPro" id="IPR011055">
    <property type="entry name" value="Dup_hybrid_motif"/>
</dbReference>
<dbReference type="Gene3D" id="3.10.350.10">
    <property type="entry name" value="LysM domain"/>
    <property type="match status" value="3"/>
</dbReference>
<name>A0A1X7K612_9BACT</name>
<accession>A0A1X7K612</accession>
<dbReference type="InterPro" id="IPR016047">
    <property type="entry name" value="M23ase_b-sheet_dom"/>
</dbReference>
<dbReference type="RefSeq" id="WP_085544919.1">
    <property type="nucleotide sequence ID" value="NZ_FXBB01000021.1"/>
</dbReference>
<dbReference type="PANTHER" id="PTHR21666">
    <property type="entry name" value="PEPTIDASE-RELATED"/>
    <property type="match status" value="1"/>
</dbReference>
<reference evidence="4" key="1">
    <citation type="submission" date="2017-04" db="EMBL/GenBank/DDBJ databases">
        <authorList>
            <person name="Varghese N."/>
            <person name="Submissions S."/>
        </authorList>
    </citation>
    <scope>NUCLEOTIDE SEQUENCE [LARGE SCALE GENOMIC DNA]</scope>
    <source>
        <strain evidence="4">USBA 82</strain>
    </source>
</reference>
<evidence type="ECO:0000313" key="3">
    <source>
        <dbReference type="EMBL" id="SMG36092.1"/>
    </source>
</evidence>
<keyword evidence="4" id="KW-1185">Reference proteome</keyword>
<keyword evidence="1" id="KW-1133">Transmembrane helix</keyword>
<evidence type="ECO:0000313" key="4">
    <source>
        <dbReference type="Proteomes" id="UP000193355"/>
    </source>
</evidence>
<feature type="domain" description="LysM" evidence="2">
    <location>
        <begin position="241"/>
        <end position="285"/>
    </location>
</feature>
<dbReference type="SUPFAM" id="SSF54106">
    <property type="entry name" value="LysM domain"/>
    <property type="match status" value="1"/>
</dbReference>
<dbReference type="PROSITE" id="PS51782">
    <property type="entry name" value="LYSM"/>
    <property type="match status" value="3"/>
</dbReference>
<keyword evidence="3" id="KW-0378">Hydrolase</keyword>
<evidence type="ECO:0000256" key="1">
    <source>
        <dbReference type="SAM" id="Phobius"/>
    </source>
</evidence>